<gene>
    <name evidence="3" type="ORF">SOJ16_001570</name>
</gene>
<dbReference type="Pfam" id="PF13175">
    <property type="entry name" value="AAA_15"/>
    <property type="match status" value="1"/>
</dbReference>
<evidence type="ECO:0000259" key="1">
    <source>
        <dbReference type="Pfam" id="PF13175"/>
    </source>
</evidence>
<dbReference type="CDD" id="cd01026">
    <property type="entry name" value="TOPRIM_OLD"/>
    <property type="match status" value="1"/>
</dbReference>
<name>A0ABZ0TXY3_9FIRM</name>
<keyword evidence="4" id="KW-1185">Reference proteome</keyword>
<evidence type="ECO:0000313" key="4">
    <source>
        <dbReference type="Proteomes" id="UP001322744"/>
    </source>
</evidence>
<dbReference type="Pfam" id="PF20469">
    <property type="entry name" value="OLD-like_TOPRIM"/>
    <property type="match status" value="1"/>
</dbReference>
<reference evidence="3 4" key="1">
    <citation type="submission" date="2023-12" db="EMBL/GenBank/DDBJ databases">
        <authorList>
            <person name="Manesh M.J.H."/>
            <person name="Bing R.G."/>
            <person name="Willard D.J."/>
            <person name="Kelly R.M."/>
        </authorList>
    </citation>
    <scope>NUCLEOTIDE SEQUENCE [LARGE SCALE GENOMIC DNA]</scope>
    <source>
        <strain evidence="3 4">DSM 8977</strain>
    </source>
</reference>
<dbReference type="InterPro" id="IPR027417">
    <property type="entry name" value="P-loop_NTPase"/>
</dbReference>
<dbReference type="Gene3D" id="3.40.50.300">
    <property type="entry name" value="P-loop containing nucleotide triphosphate hydrolases"/>
    <property type="match status" value="2"/>
</dbReference>
<dbReference type="Proteomes" id="UP001322744">
    <property type="component" value="Chromosome"/>
</dbReference>
<dbReference type="EMBL" id="CP139957">
    <property type="protein sequence ID" value="WPX07742.1"/>
    <property type="molecule type" value="Genomic_DNA"/>
</dbReference>
<dbReference type="InterPro" id="IPR041685">
    <property type="entry name" value="AAA_GajA/Old/RecF-like"/>
</dbReference>
<sequence length="631" mass="74461">MYLNYLMVKNFKSLKELDIKFTKGKNIIIGRNNAGKSNIIKAIDLVLGESNPIYKNIRLDDFYFDKEKNEHENYFLIYCDLRKNDDEIFEGEELNEERNFFEFNFSGYKPTFNYLESVMRIFNGEENSNGLPKRKFSWKQVVESYQHFGMLFFAKRDHENIDRKFLFCVFDEIPESKKLYIYPYYPSVKNLLIKSFVMPSFRSPNEQLKLNHYSWAGKLFKSLINENIGEEMKKIIKNLNQESDILFGNIKDKIKDQIFIVGFPGTDIYFQMCNDTIDDLYKNIEIFVDDGFKSELSQKGTGIQSAIIIDLFTFYTIYTSNKTSSILCVEEPELFMHPHGCRIISKKLDSFLYNNQHNNEQLFNQVIVTTHNVEILKGSDKRTNIYIISKDGNMTKFKKIELESYKHLLLDNNQNELFFAEKVILCEGYDMYLLKFVAEEHMPYQLDMYNVSVVNVGGKNNFEKYLDLVKEKLKFKCAILADFDFFLRDVRRDEKGNIVKKANIENISRFFPENRVLFEMIKDLRKEIRQKYPKEFEEAKSITLFENYDEIILNLLLLINELKQLGIFILGGEIEDLFLNEEIKEHYLGKEKLSLSSILTINQDILAGKKKISEIIDVNPLKEVIDFIIKD</sequence>
<evidence type="ECO:0000259" key="2">
    <source>
        <dbReference type="Pfam" id="PF20469"/>
    </source>
</evidence>
<evidence type="ECO:0000313" key="3">
    <source>
        <dbReference type="EMBL" id="WPX07742.1"/>
    </source>
</evidence>
<feature type="domain" description="OLD protein-like TOPRIM" evidence="2">
    <location>
        <begin position="418"/>
        <end position="484"/>
    </location>
</feature>
<dbReference type="PANTHER" id="PTHR43581:SF4">
    <property type="entry name" value="ATP_GTP PHOSPHATASE"/>
    <property type="match status" value="1"/>
</dbReference>
<proteinExistence type="predicted"/>
<dbReference type="InterPro" id="IPR051396">
    <property type="entry name" value="Bact_Antivir_Def_Nuclease"/>
</dbReference>
<dbReference type="PANTHER" id="PTHR43581">
    <property type="entry name" value="ATP/GTP PHOSPHATASE"/>
    <property type="match status" value="1"/>
</dbReference>
<dbReference type="InterPro" id="IPR034139">
    <property type="entry name" value="TOPRIM_OLD"/>
</dbReference>
<dbReference type="RefSeq" id="WP_045175067.1">
    <property type="nucleotide sequence ID" value="NZ_CP139957.1"/>
</dbReference>
<feature type="domain" description="Endonuclease GajA/Old nuclease/RecF-like AAA" evidence="1">
    <location>
        <begin position="1"/>
        <end position="375"/>
    </location>
</feature>
<dbReference type="SUPFAM" id="SSF52540">
    <property type="entry name" value="P-loop containing nucleoside triphosphate hydrolases"/>
    <property type="match status" value="1"/>
</dbReference>
<accession>A0ABZ0TXY3</accession>
<organism evidence="3 4">
    <name type="scientific">Anaerocellum danielii</name>
    <dbReference type="NCBI Taxonomy" id="1387557"/>
    <lineage>
        <taxon>Bacteria</taxon>
        <taxon>Bacillati</taxon>
        <taxon>Bacillota</taxon>
        <taxon>Bacillota incertae sedis</taxon>
        <taxon>Caldicellulosiruptorales</taxon>
        <taxon>Caldicellulosiruptoraceae</taxon>
        <taxon>Anaerocellum</taxon>
    </lineage>
</organism>
<protein>
    <submittedName>
        <fullName evidence="3">AAA family ATPase</fullName>
    </submittedName>
</protein>